<keyword evidence="7" id="KW-0067">ATP-binding</keyword>
<dbReference type="RefSeq" id="WP_101250761.1">
    <property type="nucleotide sequence ID" value="NZ_PIUM01000011.1"/>
</dbReference>
<dbReference type="Pfam" id="PF02518">
    <property type="entry name" value="HATPase_c"/>
    <property type="match status" value="1"/>
</dbReference>
<reference evidence="13" key="1">
    <citation type="submission" date="2017-12" db="EMBL/GenBank/DDBJ databases">
        <title>Draft genome sequence of Telmatospirillum siberiense 26-4b1T, an acidotolerant peatland alphaproteobacterium potentially involved in sulfur cycling.</title>
        <authorList>
            <person name="Hausmann B."/>
            <person name="Pjevac P."/>
            <person name="Schreck K."/>
            <person name="Herbold C.W."/>
            <person name="Daims H."/>
            <person name="Wagner M."/>
            <person name="Pester M."/>
            <person name="Loy A."/>
        </authorList>
    </citation>
    <scope>NUCLEOTIDE SEQUENCE [LARGE SCALE GENOMIC DNA]</scope>
    <source>
        <strain evidence="13">26-4b1</strain>
    </source>
</reference>
<dbReference type="PANTHER" id="PTHR43065">
    <property type="entry name" value="SENSOR HISTIDINE KINASE"/>
    <property type="match status" value="1"/>
</dbReference>
<dbReference type="Gene3D" id="1.10.287.130">
    <property type="match status" value="1"/>
</dbReference>
<dbReference type="GO" id="GO:0005524">
    <property type="term" value="F:ATP binding"/>
    <property type="evidence" value="ECO:0007669"/>
    <property type="project" value="UniProtKB-KW"/>
</dbReference>
<dbReference type="SMART" id="SM00091">
    <property type="entry name" value="PAS"/>
    <property type="match status" value="1"/>
</dbReference>
<dbReference type="EMBL" id="PIUM01000011">
    <property type="protein sequence ID" value="PKU24475.1"/>
    <property type="molecule type" value="Genomic_DNA"/>
</dbReference>
<evidence type="ECO:0000256" key="8">
    <source>
        <dbReference type="ARBA" id="ARBA00023012"/>
    </source>
</evidence>
<dbReference type="InterPro" id="IPR003594">
    <property type="entry name" value="HATPase_dom"/>
</dbReference>
<evidence type="ECO:0000256" key="4">
    <source>
        <dbReference type="ARBA" id="ARBA00022679"/>
    </source>
</evidence>
<dbReference type="AlphaFoldDB" id="A0A2N3PVQ9"/>
<feature type="domain" description="Histidine kinase" evidence="10">
    <location>
        <begin position="400"/>
        <end position="604"/>
    </location>
</feature>
<keyword evidence="13" id="KW-1185">Reference proteome</keyword>
<keyword evidence="5" id="KW-0547">Nucleotide-binding</keyword>
<evidence type="ECO:0000256" key="3">
    <source>
        <dbReference type="ARBA" id="ARBA00022553"/>
    </source>
</evidence>
<dbReference type="OrthoDB" id="226486at2"/>
<accession>A0A2N3PVQ9</accession>
<evidence type="ECO:0000256" key="9">
    <source>
        <dbReference type="SAM" id="Phobius"/>
    </source>
</evidence>
<dbReference type="InterPro" id="IPR013767">
    <property type="entry name" value="PAS_fold"/>
</dbReference>
<dbReference type="SUPFAM" id="SSF47384">
    <property type="entry name" value="Homodimeric domain of signal transducing histidine kinase"/>
    <property type="match status" value="1"/>
</dbReference>
<dbReference type="InterPro" id="IPR003661">
    <property type="entry name" value="HisK_dim/P_dom"/>
</dbReference>
<dbReference type="PROSITE" id="PS50112">
    <property type="entry name" value="PAS"/>
    <property type="match status" value="1"/>
</dbReference>
<keyword evidence="4" id="KW-0808">Transferase</keyword>
<dbReference type="InterPro" id="IPR036097">
    <property type="entry name" value="HisK_dim/P_sf"/>
</dbReference>
<evidence type="ECO:0000256" key="1">
    <source>
        <dbReference type="ARBA" id="ARBA00000085"/>
    </source>
</evidence>
<evidence type="ECO:0000256" key="2">
    <source>
        <dbReference type="ARBA" id="ARBA00012438"/>
    </source>
</evidence>
<dbReference type="InterPro" id="IPR004358">
    <property type="entry name" value="Sig_transdc_His_kin-like_C"/>
</dbReference>
<comment type="caution">
    <text evidence="12">The sequence shown here is derived from an EMBL/GenBank/DDBJ whole genome shotgun (WGS) entry which is preliminary data.</text>
</comment>
<name>A0A2N3PVQ9_9PROT</name>
<evidence type="ECO:0000259" key="11">
    <source>
        <dbReference type="PROSITE" id="PS50112"/>
    </source>
</evidence>
<dbReference type="SUPFAM" id="SSF55874">
    <property type="entry name" value="ATPase domain of HSP90 chaperone/DNA topoisomerase II/histidine kinase"/>
    <property type="match status" value="1"/>
</dbReference>
<keyword evidence="9" id="KW-0812">Transmembrane</keyword>
<evidence type="ECO:0000313" key="12">
    <source>
        <dbReference type="EMBL" id="PKU24475.1"/>
    </source>
</evidence>
<dbReference type="InterPro" id="IPR000014">
    <property type="entry name" value="PAS"/>
</dbReference>
<dbReference type="CDD" id="cd00082">
    <property type="entry name" value="HisKA"/>
    <property type="match status" value="1"/>
</dbReference>
<dbReference type="SUPFAM" id="SSF55785">
    <property type="entry name" value="PYP-like sensor domain (PAS domain)"/>
    <property type="match status" value="1"/>
</dbReference>
<keyword evidence="9" id="KW-1133">Transmembrane helix</keyword>
<comment type="catalytic activity">
    <reaction evidence="1">
        <text>ATP + protein L-histidine = ADP + protein N-phospho-L-histidine.</text>
        <dbReference type="EC" id="2.7.13.3"/>
    </reaction>
</comment>
<organism evidence="12 13">
    <name type="scientific">Telmatospirillum siberiense</name>
    <dbReference type="NCBI Taxonomy" id="382514"/>
    <lineage>
        <taxon>Bacteria</taxon>
        <taxon>Pseudomonadati</taxon>
        <taxon>Pseudomonadota</taxon>
        <taxon>Alphaproteobacteria</taxon>
        <taxon>Rhodospirillales</taxon>
        <taxon>Rhodospirillaceae</taxon>
        <taxon>Telmatospirillum</taxon>
    </lineage>
</organism>
<dbReference type="NCBIfam" id="NF008468">
    <property type="entry name" value="PRK11360.1"/>
    <property type="match status" value="1"/>
</dbReference>
<gene>
    <name evidence="12" type="ORF">CWS72_11555</name>
</gene>
<dbReference type="Proteomes" id="UP000233293">
    <property type="component" value="Unassembled WGS sequence"/>
</dbReference>
<dbReference type="SMART" id="SM00387">
    <property type="entry name" value="HATPase_c"/>
    <property type="match status" value="1"/>
</dbReference>
<proteinExistence type="predicted"/>
<keyword evidence="6 12" id="KW-0418">Kinase</keyword>
<dbReference type="InterPro" id="IPR035965">
    <property type="entry name" value="PAS-like_dom_sf"/>
</dbReference>
<dbReference type="CDD" id="cd00130">
    <property type="entry name" value="PAS"/>
    <property type="match status" value="1"/>
</dbReference>
<keyword evidence="8" id="KW-0902">Two-component regulatory system</keyword>
<dbReference type="GO" id="GO:0000155">
    <property type="term" value="F:phosphorelay sensor kinase activity"/>
    <property type="evidence" value="ECO:0007669"/>
    <property type="project" value="InterPro"/>
</dbReference>
<protein>
    <recommendedName>
        <fullName evidence="2">histidine kinase</fullName>
        <ecNumber evidence="2">2.7.13.3</ecNumber>
    </recommendedName>
</protein>
<dbReference type="Gene3D" id="3.30.565.10">
    <property type="entry name" value="Histidine kinase-like ATPase, C-terminal domain"/>
    <property type="match status" value="1"/>
</dbReference>
<dbReference type="SMART" id="SM00388">
    <property type="entry name" value="HisKA"/>
    <property type="match status" value="1"/>
</dbReference>
<evidence type="ECO:0000313" key="13">
    <source>
        <dbReference type="Proteomes" id="UP000233293"/>
    </source>
</evidence>
<feature type="transmembrane region" description="Helical" evidence="9">
    <location>
        <begin position="195"/>
        <end position="216"/>
    </location>
</feature>
<dbReference type="InterPro" id="IPR036890">
    <property type="entry name" value="HATPase_C_sf"/>
</dbReference>
<dbReference type="PRINTS" id="PR00344">
    <property type="entry name" value="BCTRLSENSOR"/>
</dbReference>
<evidence type="ECO:0000256" key="6">
    <source>
        <dbReference type="ARBA" id="ARBA00022777"/>
    </source>
</evidence>
<dbReference type="PANTHER" id="PTHR43065:SF10">
    <property type="entry name" value="PEROXIDE STRESS-ACTIVATED HISTIDINE KINASE MAK3"/>
    <property type="match status" value="1"/>
</dbReference>
<sequence>MFRAWFPSTLRAKLLLLSLVVVAVPIITAGYVIEIKGRNALNEEKQDKLFGLTRILDSQLAGDFDGLLADYQGKPDDRVAKIAYLNGRLRAITDAVADANPGVGVGYYCKALNAIVTYGPSRDYADKVGLPISPDHPGRRVMTSGEPLVESGLLVRGHIMNAMWPIRRNGEVIGYIWANELSDAIERQTSAMDHAIFVIIFGGVLLGGALVHVMSIRISRDVSCIKNGLATLGLDIRKRIAPLPGEFGEIVAAINAMARALADARTLNENIVNSVADGIIAVDNEGLVTSINTAAQQMMNAPLETSVGQPYQSLFRPGAKFTSVLLDTLQTGKQYIGVDLVHPLATKTLHVSASSSVLLDGSGAVIGAVVVIKDLSEKFHLQTQIMRADRLAALGELMAGIAHEIRNPLTSIRGFMQHLESSDDIAEWQLYAPLVIRQVDSLNRIITELLEFGRYRPPRIGFVALNALIREVTMLAGNKWSTEIAMELSPDVPPIEADGEALKQVVLNLVLNAIQATSEGGRIIIRTAFLPPDQVSISVSDDGVGIAPEDLEKVFDPFFSTKPTGTGLGLAMVRRIIDAHDGHIGINSTLGLGTEITLRLPLSHKTSGDEA</sequence>
<evidence type="ECO:0000256" key="7">
    <source>
        <dbReference type="ARBA" id="ARBA00022840"/>
    </source>
</evidence>
<dbReference type="Pfam" id="PF00989">
    <property type="entry name" value="PAS"/>
    <property type="match status" value="1"/>
</dbReference>
<dbReference type="Gene3D" id="3.30.450.20">
    <property type="entry name" value="PAS domain"/>
    <property type="match status" value="1"/>
</dbReference>
<dbReference type="Pfam" id="PF00512">
    <property type="entry name" value="HisKA"/>
    <property type="match status" value="1"/>
</dbReference>
<keyword evidence="3" id="KW-0597">Phosphoprotein</keyword>
<dbReference type="GO" id="GO:0006355">
    <property type="term" value="P:regulation of DNA-templated transcription"/>
    <property type="evidence" value="ECO:0007669"/>
    <property type="project" value="InterPro"/>
</dbReference>
<keyword evidence="9" id="KW-0472">Membrane</keyword>
<dbReference type="InterPro" id="IPR005467">
    <property type="entry name" value="His_kinase_dom"/>
</dbReference>
<feature type="domain" description="PAS" evidence="11">
    <location>
        <begin position="264"/>
        <end position="317"/>
    </location>
</feature>
<dbReference type="EC" id="2.7.13.3" evidence="2"/>
<evidence type="ECO:0000259" key="10">
    <source>
        <dbReference type="PROSITE" id="PS50109"/>
    </source>
</evidence>
<evidence type="ECO:0000256" key="5">
    <source>
        <dbReference type="ARBA" id="ARBA00022741"/>
    </source>
</evidence>
<dbReference type="PROSITE" id="PS50109">
    <property type="entry name" value="HIS_KIN"/>
    <property type="match status" value="1"/>
</dbReference>